<reference evidence="4" key="2">
    <citation type="submission" date="2018-05" db="EMBL/GenBank/DDBJ databases">
        <title>OpunRS2 (Oryza punctata Reference Sequence Version 2).</title>
        <authorList>
            <person name="Zhang J."/>
            <person name="Kudrna D."/>
            <person name="Lee S."/>
            <person name="Talag J."/>
            <person name="Welchert J."/>
            <person name="Wing R.A."/>
        </authorList>
    </citation>
    <scope>NUCLEOTIDE SEQUENCE [LARGE SCALE GENOMIC DNA]</scope>
</reference>
<dbReference type="InterPro" id="IPR017853">
    <property type="entry name" value="GH"/>
</dbReference>
<dbReference type="GO" id="GO:0005975">
    <property type="term" value="P:carbohydrate metabolic process"/>
    <property type="evidence" value="ECO:0007669"/>
    <property type="project" value="InterPro"/>
</dbReference>
<keyword evidence="2" id="KW-0325">Glycoprotein</keyword>
<dbReference type="InterPro" id="IPR001360">
    <property type="entry name" value="Glyco_hydro_1"/>
</dbReference>
<reference evidence="4" key="1">
    <citation type="submission" date="2015-04" db="UniProtKB">
        <authorList>
            <consortium name="EnsemblPlants"/>
        </authorList>
    </citation>
    <scope>IDENTIFICATION</scope>
</reference>
<evidence type="ECO:0000256" key="1">
    <source>
        <dbReference type="ARBA" id="ARBA00010838"/>
    </source>
</evidence>
<dbReference type="AlphaFoldDB" id="A0A0E0JQ61"/>
<dbReference type="Pfam" id="PF00232">
    <property type="entry name" value="Glyco_hydro_1"/>
    <property type="match status" value="1"/>
</dbReference>
<evidence type="ECO:0000256" key="3">
    <source>
        <dbReference type="RuleBase" id="RU003690"/>
    </source>
</evidence>
<dbReference type="GO" id="GO:0008422">
    <property type="term" value="F:beta-glucosidase activity"/>
    <property type="evidence" value="ECO:0007669"/>
    <property type="project" value="UniProtKB-ARBA"/>
</dbReference>
<dbReference type="GO" id="GO:0033907">
    <property type="term" value="F:beta-D-fucosidase activity"/>
    <property type="evidence" value="ECO:0007669"/>
    <property type="project" value="UniProtKB-ARBA"/>
</dbReference>
<dbReference type="Gene3D" id="3.20.20.80">
    <property type="entry name" value="Glycosidases"/>
    <property type="match status" value="1"/>
</dbReference>
<dbReference type="PANTHER" id="PTHR10353">
    <property type="entry name" value="GLYCOSYL HYDROLASE"/>
    <property type="match status" value="1"/>
</dbReference>
<organism evidence="4">
    <name type="scientific">Oryza punctata</name>
    <name type="common">Red rice</name>
    <dbReference type="NCBI Taxonomy" id="4537"/>
    <lineage>
        <taxon>Eukaryota</taxon>
        <taxon>Viridiplantae</taxon>
        <taxon>Streptophyta</taxon>
        <taxon>Embryophyta</taxon>
        <taxon>Tracheophyta</taxon>
        <taxon>Spermatophyta</taxon>
        <taxon>Magnoliopsida</taxon>
        <taxon>Liliopsida</taxon>
        <taxon>Poales</taxon>
        <taxon>Poaceae</taxon>
        <taxon>BOP clade</taxon>
        <taxon>Oryzoideae</taxon>
        <taxon>Oryzeae</taxon>
        <taxon>Oryzinae</taxon>
        <taxon>Oryza</taxon>
    </lineage>
</organism>
<dbReference type="Gramene" id="OPUNC01G33830.4">
    <property type="protein sequence ID" value="OPUNC01G33830.4"/>
    <property type="gene ID" value="OPUNC01G33830"/>
</dbReference>
<keyword evidence="5" id="KW-1185">Reference proteome</keyword>
<proteinExistence type="inferred from homology"/>
<dbReference type="EnsemblPlants" id="OPUNC01G33830.4">
    <property type="protein sequence ID" value="OPUNC01G33830.4"/>
    <property type="gene ID" value="OPUNC01G33830"/>
</dbReference>
<evidence type="ECO:0000313" key="4">
    <source>
        <dbReference type="EnsemblPlants" id="OPUNC01G33830.4"/>
    </source>
</evidence>
<dbReference type="GO" id="GO:0004565">
    <property type="term" value="F:beta-galactosidase activity"/>
    <property type="evidence" value="ECO:0007669"/>
    <property type="project" value="UniProtKB-ARBA"/>
</dbReference>
<dbReference type="Proteomes" id="UP000026962">
    <property type="component" value="Chromosome 1"/>
</dbReference>
<evidence type="ECO:0008006" key="6">
    <source>
        <dbReference type="Google" id="ProtNLM"/>
    </source>
</evidence>
<name>A0A0E0JQ61_ORYPU</name>
<dbReference type="SUPFAM" id="SSF51445">
    <property type="entry name" value="(Trans)glycosidases"/>
    <property type="match status" value="1"/>
</dbReference>
<evidence type="ECO:0000256" key="2">
    <source>
        <dbReference type="ARBA" id="ARBA00023180"/>
    </source>
</evidence>
<sequence>MSRLTLMRALRSRVIDGVLGYTRSVFPQDFVFGAATSAYQWVPCCELVRVQYEGAAAEDGRSPTIWGTENERQRYRGDVAAYGYHKYKGDVKLMAETGLEAYRFSISWSRFIPNGRGAVIQEGLKYYNNVIDELAKRGILPHIMLYHLDLPQALEDEYDGWLSTRIVEDFTAYADVCFREFGDRVLHWTTLAEPKSIPSSTSIPSSI</sequence>
<protein>
    <recommendedName>
        <fullName evidence="6">4-hydroxy-7-methoxy-3-oxo-3,4-dihydro-2H-1,4-benzoxazin-2-yl glucosidebeta-D-glucosidase</fullName>
    </recommendedName>
</protein>
<accession>A0A0E0JQ61</accession>
<dbReference type="PANTHER" id="PTHR10353:SF335">
    <property type="entry name" value="BETA-GLUCOSIDASE 2"/>
    <property type="match status" value="1"/>
</dbReference>
<evidence type="ECO:0000313" key="5">
    <source>
        <dbReference type="Proteomes" id="UP000026962"/>
    </source>
</evidence>
<comment type="similarity">
    <text evidence="1 3">Belongs to the glycosyl hydrolase 1 family.</text>
</comment>